<keyword evidence="10" id="KW-1185">Reference proteome</keyword>
<evidence type="ECO:0000256" key="3">
    <source>
        <dbReference type="ARBA" id="ARBA00022475"/>
    </source>
</evidence>
<dbReference type="EMBL" id="JBEPML010000030">
    <property type="protein sequence ID" value="MET3794813.1"/>
    <property type="molecule type" value="Genomic_DNA"/>
</dbReference>
<comment type="subcellular location">
    <subcellularLocation>
        <location evidence="1 7">Cell membrane</location>
        <topology evidence="1 7">Multi-pass membrane protein</topology>
    </subcellularLocation>
</comment>
<dbReference type="RefSeq" id="WP_354199721.1">
    <property type="nucleotide sequence ID" value="NZ_JBEPML010000030.1"/>
</dbReference>
<evidence type="ECO:0000256" key="4">
    <source>
        <dbReference type="ARBA" id="ARBA00022692"/>
    </source>
</evidence>
<keyword evidence="6 7" id="KW-0472">Membrane</keyword>
<evidence type="ECO:0000256" key="7">
    <source>
        <dbReference type="RuleBase" id="RU363032"/>
    </source>
</evidence>
<name>A0ABV2N7M5_9HYPH</name>
<dbReference type="Pfam" id="PF00528">
    <property type="entry name" value="BPD_transp_1"/>
    <property type="match status" value="1"/>
</dbReference>
<gene>
    <name evidence="9" type="ORF">ABID37_005053</name>
</gene>
<evidence type="ECO:0000256" key="5">
    <source>
        <dbReference type="ARBA" id="ARBA00022989"/>
    </source>
</evidence>
<evidence type="ECO:0000256" key="1">
    <source>
        <dbReference type="ARBA" id="ARBA00004651"/>
    </source>
</evidence>
<feature type="transmembrane region" description="Helical" evidence="7">
    <location>
        <begin position="49"/>
        <end position="74"/>
    </location>
</feature>
<proteinExistence type="inferred from homology"/>
<dbReference type="InterPro" id="IPR000515">
    <property type="entry name" value="MetI-like"/>
</dbReference>
<feature type="transmembrane region" description="Helical" evidence="7">
    <location>
        <begin position="117"/>
        <end position="138"/>
    </location>
</feature>
<evidence type="ECO:0000259" key="8">
    <source>
        <dbReference type="PROSITE" id="PS50928"/>
    </source>
</evidence>
<feature type="transmembrane region" description="Helical" evidence="7">
    <location>
        <begin position="207"/>
        <end position="233"/>
    </location>
</feature>
<feature type="transmembrane region" description="Helical" evidence="7">
    <location>
        <begin position="86"/>
        <end position="105"/>
    </location>
</feature>
<dbReference type="PROSITE" id="PS50928">
    <property type="entry name" value="ABC_TM1"/>
    <property type="match status" value="1"/>
</dbReference>
<protein>
    <submittedName>
        <fullName evidence="9">NitT/TauT family transport system permease protein</fullName>
    </submittedName>
</protein>
<evidence type="ECO:0000313" key="10">
    <source>
        <dbReference type="Proteomes" id="UP001549076"/>
    </source>
</evidence>
<keyword evidence="5 7" id="KW-1133">Transmembrane helix</keyword>
<evidence type="ECO:0000256" key="2">
    <source>
        <dbReference type="ARBA" id="ARBA00022448"/>
    </source>
</evidence>
<dbReference type="Gene3D" id="1.10.3720.10">
    <property type="entry name" value="MetI-like"/>
    <property type="match status" value="1"/>
</dbReference>
<dbReference type="PANTHER" id="PTHR30151:SF20">
    <property type="entry name" value="ABC TRANSPORTER PERMEASE PROTEIN HI_0355-RELATED"/>
    <property type="match status" value="1"/>
</dbReference>
<evidence type="ECO:0000256" key="6">
    <source>
        <dbReference type="ARBA" id="ARBA00023136"/>
    </source>
</evidence>
<feature type="transmembrane region" description="Helical" evidence="7">
    <location>
        <begin position="144"/>
        <end position="163"/>
    </location>
</feature>
<comment type="similarity">
    <text evidence="7">Belongs to the binding-protein-dependent transport system permease family.</text>
</comment>
<dbReference type="SUPFAM" id="SSF161098">
    <property type="entry name" value="MetI-like"/>
    <property type="match status" value="1"/>
</dbReference>
<dbReference type="Proteomes" id="UP001549076">
    <property type="component" value="Unassembled WGS sequence"/>
</dbReference>
<dbReference type="InterPro" id="IPR035906">
    <property type="entry name" value="MetI-like_sf"/>
</dbReference>
<sequence>MSTTHNPLIQPGTAVPLGWKLDPVMRAILLPTLTALLLIAFWEATVRILAIPAVLLPAPSAIADKLVELFFPLILQHAIPTVTESLVAFLISSLLGVLLAGLLSASTVVREALYPNVVFFQLIPKIALAPLFIVWLGIGSESRVAFSIFISFFPVVVATLAGLDNVDRDLLRLCKALRASEWQVFRDVRVPFAIPYMFSGMKIATTFSIIGIIVGEFVTSQAGLGYLILFASAQAETELIFAAIVVLCAFGLVFYGLVAMAEAYLRKKLGS</sequence>
<dbReference type="PANTHER" id="PTHR30151">
    <property type="entry name" value="ALKANE SULFONATE ABC TRANSPORTER-RELATED, MEMBRANE SUBUNIT"/>
    <property type="match status" value="1"/>
</dbReference>
<keyword evidence="2 7" id="KW-0813">Transport</keyword>
<evidence type="ECO:0000313" key="9">
    <source>
        <dbReference type="EMBL" id="MET3794813.1"/>
    </source>
</evidence>
<feature type="transmembrane region" description="Helical" evidence="7">
    <location>
        <begin position="24"/>
        <end position="42"/>
    </location>
</feature>
<accession>A0ABV2N7M5</accession>
<keyword evidence="4 7" id="KW-0812">Transmembrane</keyword>
<dbReference type="CDD" id="cd06261">
    <property type="entry name" value="TM_PBP2"/>
    <property type="match status" value="1"/>
</dbReference>
<feature type="transmembrane region" description="Helical" evidence="7">
    <location>
        <begin position="239"/>
        <end position="265"/>
    </location>
</feature>
<comment type="caution">
    <text evidence="9">The sequence shown here is derived from an EMBL/GenBank/DDBJ whole genome shotgun (WGS) entry which is preliminary data.</text>
</comment>
<reference evidence="9 10" key="1">
    <citation type="submission" date="2024-06" db="EMBL/GenBank/DDBJ databases">
        <title>Genomic Encyclopedia of Type Strains, Phase IV (KMG-IV): sequencing the most valuable type-strain genomes for metagenomic binning, comparative biology and taxonomic classification.</title>
        <authorList>
            <person name="Goeker M."/>
        </authorList>
    </citation>
    <scope>NUCLEOTIDE SEQUENCE [LARGE SCALE GENOMIC DNA]</scope>
    <source>
        <strain evidence="9 10">DSM 27865</strain>
    </source>
</reference>
<keyword evidence="3" id="KW-1003">Cell membrane</keyword>
<organism evidence="9 10">
    <name type="scientific">Aquamicrobium terrae</name>
    <dbReference type="NCBI Taxonomy" id="1324945"/>
    <lineage>
        <taxon>Bacteria</taxon>
        <taxon>Pseudomonadati</taxon>
        <taxon>Pseudomonadota</taxon>
        <taxon>Alphaproteobacteria</taxon>
        <taxon>Hyphomicrobiales</taxon>
        <taxon>Phyllobacteriaceae</taxon>
        <taxon>Aquamicrobium</taxon>
    </lineage>
</organism>
<feature type="domain" description="ABC transmembrane type-1" evidence="8">
    <location>
        <begin position="78"/>
        <end position="258"/>
    </location>
</feature>